<keyword evidence="2" id="KW-1185">Reference proteome</keyword>
<proteinExistence type="predicted"/>
<gene>
    <name evidence="1" type="ORF">LOK49_LG03G02797</name>
</gene>
<evidence type="ECO:0000313" key="2">
    <source>
        <dbReference type="Proteomes" id="UP001060215"/>
    </source>
</evidence>
<organism evidence="1 2">
    <name type="scientific">Camellia lanceoleosa</name>
    <dbReference type="NCBI Taxonomy" id="1840588"/>
    <lineage>
        <taxon>Eukaryota</taxon>
        <taxon>Viridiplantae</taxon>
        <taxon>Streptophyta</taxon>
        <taxon>Embryophyta</taxon>
        <taxon>Tracheophyta</taxon>
        <taxon>Spermatophyta</taxon>
        <taxon>Magnoliopsida</taxon>
        <taxon>eudicotyledons</taxon>
        <taxon>Gunneridae</taxon>
        <taxon>Pentapetalae</taxon>
        <taxon>asterids</taxon>
        <taxon>Ericales</taxon>
        <taxon>Theaceae</taxon>
        <taxon>Camellia</taxon>
    </lineage>
</organism>
<accession>A0ACC0I9Q9</accession>
<comment type="caution">
    <text evidence="1">The sequence shown here is derived from an EMBL/GenBank/DDBJ whole genome shotgun (WGS) entry which is preliminary data.</text>
</comment>
<dbReference type="Proteomes" id="UP001060215">
    <property type="component" value="Chromosome 6"/>
</dbReference>
<reference evidence="1 2" key="1">
    <citation type="journal article" date="2022" name="Plant J.">
        <title>Chromosome-level genome of Camellia lanceoleosa provides a valuable resource for understanding genome evolution and self-incompatibility.</title>
        <authorList>
            <person name="Gong W."/>
            <person name="Xiao S."/>
            <person name="Wang L."/>
            <person name="Liao Z."/>
            <person name="Chang Y."/>
            <person name="Mo W."/>
            <person name="Hu G."/>
            <person name="Li W."/>
            <person name="Zhao G."/>
            <person name="Zhu H."/>
            <person name="Hu X."/>
            <person name="Ji K."/>
            <person name="Xiang X."/>
            <person name="Song Q."/>
            <person name="Yuan D."/>
            <person name="Jin S."/>
            <person name="Zhang L."/>
        </authorList>
    </citation>
    <scope>NUCLEOTIDE SEQUENCE [LARGE SCALE GENOMIC DNA]</scope>
    <source>
        <strain evidence="1">SQ_2022a</strain>
    </source>
</reference>
<protein>
    <submittedName>
        <fullName evidence="1">Coatomer subunit beta'-2</fullName>
    </submittedName>
</protein>
<dbReference type="EMBL" id="CM045763">
    <property type="protein sequence ID" value="KAI8022293.1"/>
    <property type="molecule type" value="Genomic_DNA"/>
</dbReference>
<evidence type="ECO:0000313" key="1">
    <source>
        <dbReference type="EMBL" id="KAI8022293.1"/>
    </source>
</evidence>
<name>A0ACC0I9Q9_9ERIC</name>
<sequence length="85" mass="9750">MDEETPLIAEHSDSETLTKSLLVDFLGSWCCLELGEYYQNFPSESLKHNPNGRFAVVCGDGEYIMYTALAWRMCCSRKYIKDTNL</sequence>